<protein>
    <submittedName>
        <fullName evidence="3">Phosphotransferase family protein</fullName>
    </submittedName>
</protein>
<accession>A0ABP6VUJ8</accession>
<dbReference type="PANTHER" id="PTHR47829">
    <property type="entry name" value="HYDROLASE, PUTATIVE (AFU_ORTHOLOGUE AFUA_1G12880)-RELATED"/>
    <property type="match status" value="1"/>
</dbReference>
<dbReference type="InterPro" id="IPR002575">
    <property type="entry name" value="Aminoglycoside_PTrfase"/>
</dbReference>
<reference evidence="4" key="1">
    <citation type="journal article" date="2019" name="Int. J. Syst. Evol. Microbiol.">
        <title>The Global Catalogue of Microorganisms (GCM) 10K type strain sequencing project: providing services to taxonomists for standard genome sequencing and annotation.</title>
        <authorList>
            <consortium name="The Broad Institute Genomics Platform"/>
            <consortium name="The Broad Institute Genome Sequencing Center for Infectious Disease"/>
            <person name="Wu L."/>
            <person name="Ma J."/>
        </authorList>
    </citation>
    <scope>NUCLEOTIDE SEQUENCE [LARGE SCALE GENOMIC DNA]</scope>
    <source>
        <strain evidence="4">JCM 17460</strain>
    </source>
</reference>
<evidence type="ECO:0000256" key="1">
    <source>
        <dbReference type="SAM" id="MobiDB-lite"/>
    </source>
</evidence>
<dbReference type="CDD" id="cd05154">
    <property type="entry name" value="ACAD10_11_N-like"/>
    <property type="match status" value="1"/>
</dbReference>
<dbReference type="Pfam" id="PF01636">
    <property type="entry name" value="APH"/>
    <property type="match status" value="1"/>
</dbReference>
<dbReference type="EMBL" id="BAABBB010000016">
    <property type="protein sequence ID" value="GAA3541170.1"/>
    <property type="molecule type" value="Genomic_DNA"/>
</dbReference>
<dbReference type="InterPro" id="IPR052898">
    <property type="entry name" value="ACAD10-like"/>
</dbReference>
<evidence type="ECO:0000313" key="3">
    <source>
        <dbReference type="EMBL" id="GAA3541170.1"/>
    </source>
</evidence>
<feature type="compositionally biased region" description="Gly residues" evidence="1">
    <location>
        <begin position="379"/>
        <end position="394"/>
    </location>
</feature>
<evidence type="ECO:0000259" key="2">
    <source>
        <dbReference type="Pfam" id="PF01636"/>
    </source>
</evidence>
<dbReference type="PANTHER" id="PTHR47829:SF1">
    <property type="entry name" value="HAD FAMILY PHOSPHATASE"/>
    <property type="match status" value="1"/>
</dbReference>
<dbReference type="RefSeq" id="WP_218236765.1">
    <property type="nucleotide sequence ID" value="NZ_BAABBB010000016.1"/>
</dbReference>
<gene>
    <name evidence="3" type="ORF">GCM10022263_30620</name>
</gene>
<name>A0ABP6VUJ8_9ACTN</name>
<sequence>MSSNQTGSSLSAPLEGAAAPGVLGDAELCRLGSWLETQGLRVDANLSAEQIAGGRSNLTYRIDNGPETWVLRRPPAGGATPSAHDVQREYQVTQALGGTDVPMARAIAASNDLTVIGAPFTIVEFVDGEAVRSEADLAALDDLKLVHVVDQLVDSLTRLHAVDPASVGLENLGRPDGYATRQLLRWSGQWDIVGGHATPFTKSAAEEALRRLAMGLPSQTRTSIVHGDYRLDNVLLEPTTGDVLAVVDWELSTLGDPVADVALMGVYRERPLNAILGFEAAWTSDRLPQAEELAERYATRSGSDLPNWEFWMGLSAYKLAVIAAGIDYRWRTGTTAEEGFDQAQHAVEPLMHIALAYALSSSASGERLNEEPAATRRGSGCGSGGGGCGGGGCR</sequence>
<dbReference type="InterPro" id="IPR041726">
    <property type="entry name" value="ACAD10_11_N"/>
</dbReference>
<proteinExistence type="predicted"/>
<comment type="caution">
    <text evidence="3">The sequence shown here is derived from an EMBL/GenBank/DDBJ whole genome shotgun (WGS) entry which is preliminary data.</text>
</comment>
<feature type="domain" description="Aminoglycoside phosphotransferase" evidence="2">
    <location>
        <begin position="48"/>
        <end position="285"/>
    </location>
</feature>
<keyword evidence="4" id="KW-1185">Reference proteome</keyword>
<evidence type="ECO:0000313" key="4">
    <source>
        <dbReference type="Proteomes" id="UP001500301"/>
    </source>
</evidence>
<feature type="region of interest" description="Disordered" evidence="1">
    <location>
        <begin position="368"/>
        <end position="394"/>
    </location>
</feature>
<dbReference type="Proteomes" id="UP001500301">
    <property type="component" value="Unassembled WGS sequence"/>
</dbReference>
<organism evidence="3 4">
    <name type="scientific">Nocardioides daeguensis</name>
    <dbReference type="NCBI Taxonomy" id="908359"/>
    <lineage>
        <taxon>Bacteria</taxon>
        <taxon>Bacillati</taxon>
        <taxon>Actinomycetota</taxon>
        <taxon>Actinomycetes</taxon>
        <taxon>Propionibacteriales</taxon>
        <taxon>Nocardioidaceae</taxon>
        <taxon>Nocardioides</taxon>
    </lineage>
</organism>